<comment type="caution">
    <text evidence="1">The sequence shown here is derived from an EMBL/GenBank/DDBJ whole genome shotgun (WGS) entry which is preliminary data.</text>
</comment>
<organism evidence="1 2">
    <name type="scientific">Gossypium aridum</name>
    <name type="common">American cotton</name>
    <name type="synonym">Erioxylum aridum</name>
    <dbReference type="NCBI Taxonomy" id="34290"/>
    <lineage>
        <taxon>Eukaryota</taxon>
        <taxon>Viridiplantae</taxon>
        <taxon>Streptophyta</taxon>
        <taxon>Embryophyta</taxon>
        <taxon>Tracheophyta</taxon>
        <taxon>Spermatophyta</taxon>
        <taxon>Magnoliopsida</taxon>
        <taxon>eudicotyledons</taxon>
        <taxon>Gunneridae</taxon>
        <taxon>Pentapetalae</taxon>
        <taxon>rosids</taxon>
        <taxon>malvids</taxon>
        <taxon>Malvales</taxon>
        <taxon>Malvaceae</taxon>
        <taxon>Malvoideae</taxon>
        <taxon>Gossypium</taxon>
    </lineage>
</organism>
<reference evidence="1 2" key="1">
    <citation type="journal article" date="2019" name="Genome Biol. Evol.">
        <title>Insights into the evolution of the New World diploid cottons (Gossypium, subgenus Houzingenia) based on genome sequencing.</title>
        <authorList>
            <person name="Grover C.E."/>
            <person name="Arick M.A. 2nd"/>
            <person name="Thrash A."/>
            <person name="Conover J.L."/>
            <person name="Sanders W.S."/>
            <person name="Peterson D.G."/>
            <person name="Frelichowski J.E."/>
            <person name="Scheffler J.A."/>
            <person name="Scheffler B.E."/>
            <person name="Wendel J.F."/>
        </authorList>
    </citation>
    <scope>NUCLEOTIDE SEQUENCE [LARGE SCALE GENOMIC DNA]</scope>
    <source>
        <strain evidence="1">185</strain>
        <tissue evidence="1">Leaf</tissue>
    </source>
</reference>
<dbReference type="EMBL" id="JABFAA010000009">
    <property type="protein sequence ID" value="MBA0692345.1"/>
    <property type="molecule type" value="Genomic_DNA"/>
</dbReference>
<gene>
    <name evidence="1" type="ORF">Goari_009916</name>
</gene>
<dbReference type="AlphaFoldDB" id="A0A7J8XYJ1"/>
<keyword evidence="2" id="KW-1185">Reference proteome</keyword>
<protein>
    <recommendedName>
        <fullName evidence="3">RNase H type-1 domain-containing protein</fullName>
    </recommendedName>
</protein>
<accession>A0A7J8XYJ1</accession>
<name>A0A7J8XYJ1_GOSAI</name>
<feature type="non-terminal residue" evidence="1">
    <location>
        <position position="45"/>
    </location>
</feature>
<evidence type="ECO:0000313" key="2">
    <source>
        <dbReference type="Proteomes" id="UP000593577"/>
    </source>
</evidence>
<evidence type="ECO:0000313" key="1">
    <source>
        <dbReference type="EMBL" id="MBA0692345.1"/>
    </source>
</evidence>
<evidence type="ECO:0008006" key="3">
    <source>
        <dbReference type="Google" id="ProtNLM"/>
    </source>
</evidence>
<sequence length="45" mass="4867">MGSCVYPWDNVSDPTTAEAIACLRVVNFAEDLGFREVGIEGDAFT</sequence>
<dbReference type="Proteomes" id="UP000593577">
    <property type="component" value="Unassembled WGS sequence"/>
</dbReference>
<proteinExistence type="predicted"/>